<keyword evidence="2" id="KW-1185">Reference proteome</keyword>
<reference evidence="2" key="1">
    <citation type="submission" date="2017-01" db="EMBL/GenBank/DDBJ databases">
        <authorList>
            <person name="Varghese N."/>
            <person name="Submissions S."/>
        </authorList>
    </citation>
    <scope>NUCLEOTIDE SEQUENCE [LARGE SCALE GENOMIC DNA]</scope>
    <source>
        <strain evidence="2">DSM 22306</strain>
    </source>
</reference>
<evidence type="ECO:0000313" key="1">
    <source>
        <dbReference type="EMBL" id="SIS40132.1"/>
    </source>
</evidence>
<gene>
    <name evidence="1" type="ORF">SAMN05421760_10175</name>
</gene>
<dbReference type="EMBL" id="FTOE01000001">
    <property type="protein sequence ID" value="SIS40132.1"/>
    <property type="molecule type" value="Genomic_DNA"/>
</dbReference>
<name>A0A1N7ISS1_9GAMM</name>
<dbReference type="AlphaFoldDB" id="A0A1N7ISS1"/>
<proteinExistence type="predicted"/>
<accession>A0A1N7ISS1</accession>
<protein>
    <submittedName>
        <fullName evidence="1">Uncharacterized protein</fullName>
    </submittedName>
</protein>
<dbReference type="Proteomes" id="UP000185999">
    <property type="component" value="Unassembled WGS sequence"/>
</dbReference>
<evidence type="ECO:0000313" key="2">
    <source>
        <dbReference type="Proteomes" id="UP000185999"/>
    </source>
</evidence>
<organism evidence="1 2">
    <name type="scientific">Neptunomonas antarctica</name>
    <dbReference type="NCBI Taxonomy" id="619304"/>
    <lineage>
        <taxon>Bacteria</taxon>
        <taxon>Pseudomonadati</taxon>
        <taxon>Pseudomonadota</taxon>
        <taxon>Gammaproteobacteria</taxon>
        <taxon>Oceanospirillales</taxon>
        <taxon>Oceanospirillaceae</taxon>
        <taxon>Neptunomonas</taxon>
    </lineage>
</organism>
<dbReference type="STRING" id="619304.SAMN05421760_10175"/>
<sequence>MVDNQTASCALLTPVISVLFIEGSSNPVNNSDEINKRPL</sequence>